<organism evidence="1 2">
    <name type="scientific">Pseudopedobacter saltans</name>
    <dbReference type="NCBI Taxonomy" id="151895"/>
    <lineage>
        <taxon>Bacteria</taxon>
        <taxon>Pseudomonadati</taxon>
        <taxon>Bacteroidota</taxon>
        <taxon>Sphingobacteriia</taxon>
        <taxon>Sphingobacteriales</taxon>
        <taxon>Sphingobacteriaceae</taxon>
        <taxon>Pseudopedobacter</taxon>
    </lineage>
</organism>
<proteinExistence type="predicted"/>
<dbReference type="InterPro" id="IPR014541">
    <property type="entry name" value="Amdntrnsf_FN0238"/>
</dbReference>
<dbReference type="Gene3D" id="3.75.10.10">
    <property type="entry name" value="L-arginine/glycine Amidinotransferase, Chain A"/>
    <property type="match status" value="1"/>
</dbReference>
<dbReference type="SUPFAM" id="SSF55909">
    <property type="entry name" value="Pentein"/>
    <property type="match status" value="1"/>
</dbReference>
<dbReference type="EMBL" id="QFOI01000070">
    <property type="protein sequence ID" value="PZP50381.1"/>
    <property type="molecule type" value="Genomic_DNA"/>
</dbReference>
<keyword evidence="1" id="KW-0808">Transferase</keyword>
<dbReference type="NCBIfam" id="NF046062">
    <property type="entry name" value="citrull_CtlX"/>
    <property type="match status" value="1"/>
</dbReference>
<evidence type="ECO:0000313" key="1">
    <source>
        <dbReference type="EMBL" id="PZP50381.1"/>
    </source>
</evidence>
<comment type="caution">
    <text evidence="1">The sequence shown here is derived from an EMBL/GenBank/DDBJ whole genome shotgun (WGS) entry which is preliminary data.</text>
</comment>
<dbReference type="GO" id="GO:0016740">
    <property type="term" value="F:transferase activity"/>
    <property type="evidence" value="ECO:0007669"/>
    <property type="project" value="UniProtKB-KW"/>
</dbReference>
<evidence type="ECO:0000313" key="2">
    <source>
        <dbReference type="Proteomes" id="UP000249645"/>
    </source>
</evidence>
<name>A0A2W5F2F4_9SPHI</name>
<dbReference type="PANTHER" id="PTHR43224">
    <property type="entry name" value="AMIDINOTRANSFERASE"/>
    <property type="match status" value="1"/>
</dbReference>
<dbReference type="PIRSF" id="PIRSF028188">
    <property type="entry name" value="Amdntrnsf_FN0238"/>
    <property type="match status" value="1"/>
</dbReference>
<dbReference type="Proteomes" id="UP000249645">
    <property type="component" value="Unassembled WGS sequence"/>
</dbReference>
<dbReference type="PANTHER" id="PTHR43224:SF1">
    <property type="entry name" value="AMIDINOTRANSFERASE"/>
    <property type="match status" value="1"/>
</dbReference>
<accession>A0A2W5F2F4</accession>
<reference evidence="1 2" key="1">
    <citation type="submission" date="2017-11" db="EMBL/GenBank/DDBJ databases">
        <title>Infants hospitalized years apart are colonized by the same room-sourced microbial strains.</title>
        <authorList>
            <person name="Brooks B."/>
            <person name="Olm M.R."/>
            <person name="Firek B.A."/>
            <person name="Baker R."/>
            <person name="Thomas B.C."/>
            <person name="Morowitz M.J."/>
            <person name="Banfield J.F."/>
        </authorList>
    </citation>
    <scope>NUCLEOTIDE SEQUENCE [LARGE SCALE GENOMIC DNA]</scope>
    <source>
        <strain evidence="1">S2_009_000_R2_76</strain>
    </source>
</reference>
<dbReference type="AlphaFoldDB" id="A0A2W5F2F4"/>
<dbReference type="Pfam" id="PF19420">
    <property type="entry name" value="DDAH_eukar"/>
    <property type="match status" value="1"/>
</dbReference>
<sequence>MEQVTSHILMVRPAHFGFNTETAENNVFQGQVSLSHDEIQAKAVLEFDLFVQQLRDIGIEIIVVEDTENPIKPDAVFPNNWFCTLHDGSFYLFPMFAPNRRLERRPDIIAMLQTDFNIAKVEDWSDFEKENGILEGTGSVVFDHLNKQLFACLSPRTNEMLVEKFAKQLGYKPIIFTAEDEQGLLIYHTNVMMHIGIDYAVICLDTIHDKNEKEEVLECLAMNERKIVVISLEQMHQYAGNMLQVKNNLGQLFTILSKAALRCLSEIQKSIIQESSKLMPMDIGVIETVGGGSARCMMAEIFLSKKIKK</sequence>
<protein>
    <submittedName>
        <fullName evidence="1">Amidinotransferase</fullName>
    </submittedName>
</protein>
<gene>
    <name evidence="1" type="ORF">DI598_05725</name>
</gene>